<dbReference type="RefSeq" id="WP_275633113.1">
    <property type="nucleotide sequence ID" value="NZ_JARGYD010000004.1"/>
</dbReference>
<dbReference type="PANTHER" id="PTHR30537">
    <property type="entry name" value="HTH-TYPE TRANSCRIPTIONAL REGULATOR"/>
    <property type="match status" value="1"/>
</dbReference>
<evidence type="ECO:0000313" key="6">
    <source>
        <dbReference type="EMBL" id="MFC3143136.1"/>
    </source>
</evidence>
<dbReference type="InterPro" id="IPR058163">
    <property type="entry name" value="LysR-type_TF_proteobact-type"/>
</dbReference>
<name>A0ABV7GS30_9RHOB</name>
<evidence type="ECO:0000256" key="3">
    <source>
        <dbReference type="ARBA" id="ARBA00023125"/>
    </source>
</evidence>
<dbReference type="Gene3D" id="1.10.10.10">
    <property type="entry name" value="Winged helix-like DNA-binding domain superfamily/Winged helix DNA-binding domain"/>
    <property type="match status" value="1"/>
</dbReference>
<evidence type="ECO:0000313" key="7">
    <source>
        <dbReference type="Proteomes" id="UP001595632"/>
    </source>
</evidence>
<dbReference type="InterPro" id="IPR036390">
    <property type="entry name" value="WH_DNA-bd_sf"/>
</dbReference>
<dbReference type="PROSITE" id="PS50931">
    <property type="entry name" value="HTH_LYSR"/>
    <property type="match status" value="1"/>
</dbReference>
<dbReference type="Gene3D" id="3.40.190.10">
    <property type="entry name" value="Periplasmic binding protein-like II"/>
    <property type="match status" value="2"/>
</dbReference>
<feature type="domain" description="HTH lysR-type" evidence="5">
    <location>
        <begin position="11"/>
        <end position="68"/>
    </location>
</feature>
<gene>
    <name evidence="6" type="ORF">ACFOGP_10470</name>
</gene>
<keyword evidence="3" id="KW-0238">DNA-binding</keyword>
<dbReference type="InterPro" id="IPR005119">
    <property type="entry name" value="LysR_subst-bd"/>
</dbReference>
<evidence type="ECO:0000256" key="4">
    <source>
        <dbReference type="ARBA" id="ARBA00023163"/>
    </source>
</evidence>
<keyword evidence="4" id="KW-0804">Transcription</keyword>
<dbReference type="InterPro" id="IPR036388">
    <property type="entry name" value="WH-like_DNA-bd_sf"/>
</dbReference>
<comment type="caution">
    <text evidence="6">The sequence shown here is derived from an EMBL/GenBank/DDBJ whole genome shotgun (WGS) entry which is preliminary data.</text>
</comment>
<dbReference type="PANTHER" id="PTHR30537:SF26">
    <property type="entry name" value="GLYCINE CLEAVAGE SYSTEM TRANSCRIPTIONAL ACTIVATOR"/>
    <property type="match status" value="1"/>
</dbReference>
<proteinExistence type="inferred from homology"/>
<keyword evidence="2" id="KW-0805">Transcription regulation</keyword>
<protein>
    <submittedName>
        <fullName evidence="6">LysR family transcriptional regulator</fullName>
    </submittedName>
</protein>
<dbReference type="Pfam" id="PF00126">
    <property type="entry name" value="HTH_1"/>
    <property type="match status" value="1"/>
</dbReference>
<dbReference type="Pfam" id="PF03466">
    <property type="entry name" value="LysR_substrate"/>
    <property type="match status" value="1"/>
</dbReference>
<reference evidence="7" key="1">
    <citation type="journal article" date="2019" name="Int. J. Syst. Evol. Microbiol.">
        <title>The Global Catalogue of Microorganisms (GCM) 10K type strain sequencing project: providing services to taxonomists for standard genome sequencing and annotation.</title>
        <authorList>
            <consortium name="The Broad Institute Genomics Platform"/>
            <consortium name="The Broad Institute Genome Sequencing Center for Infectious Disease"/>
            <person name="Wu L."/>
            <person name="Ma J."/>
        </authorList>
    </citation>
    <scope>NUCLEOTIDE SEQUENCE [LARGE SCALE GENOMIC DNA]</scope>
    <source>
        <strain evidence="7">KCTC 52366</strain>
    </source>
</reference>
<organism evidence="6 7">
    <name type="scientific">Psychromarinibacter halotolerans</name>
    <dbReference type="NCBI Taxonomy" id="1775175"/>
    <lineage>
        <taxon>Bacteria</taxon>
        <taxon>Pseudomonadati</taxon>
        <taxon>Pseudomonadota</taxon>
        <taxon>Alphaproteobacteria</taxon>
        <taxon>Rhodobacterales</taxon>
        <taxon>Paracoccaceae</taxon>
        <taxon>Psychromarinibacter</taxon>
    </lineage>
</organism>
<dbReference type="PRINTS" id="PR00039">
    <property type="entry name" value="HTHLYSR"/>
</dbReference>
<accession>A0ABV7GS30</accession>
<evidence type="ECO:0000259" key="5">
    <source>
        <dbReference type="PROSITE" id="PS50931"/>
    </source>
</evidence>
<sequence>MSVAPPFPRLPSLNALRAFEASARLGGFALAAEELRVTPGAVAAQIKKLESEVGAPLFKRNAQGVTLTEIGARALPGFVEAFDRLGEAVQALRQDAAPKRIHIATLPALAQLWLAPRLPALRTAMPGVELSVTAVETPPNLKRVPFDISLFYVDDRRDMGGRITDDEILPVCAPDLAPMIRTPDDLRTMTCLTDAIWADDWTTWAASALSGQAFAPRGPVFSLYAVAVEEALNGAGVLIARRALVARHLEAGTLVAPLGAGVRAPEAISAWALPGLDLPRHRELLKTLRDLR</sequence>
<dbReference type="Proteomes" id="UP001595632">
    <property type="component" value="Unassembled WGS sequence"/>
</dbReference>
<dbReference type="EMBL" id="JBHRTB010000010">
    <property type="protein sequence ID" value="MFC3143136.1"/>
    <property type="molecule type" value="Genomic_DNA"/>
</dbReference>
<evidence type="ECO:0000256" key="2">
    <source>
        <dbReference type="ARBA" id="ARBA00023015"/>
    </source>
</evidence>
<dbReference type="SUPFAM" id="SSF46785">
    <property type="entry name" value="Winged helix' DNA-binding domain"/>
    <property type="match status" value="1"/>
</dbReference>
<keyword evidence="7" id="KW-1185">Reference proteome</keyword>
<dbReference type="SUPFAM" id="SSF53850">
    <property type="entry name" value="Periplasmic binding protein-like II"/>
    <property type="match status" value="1"/>
</dbReference>
<dbReference type="InterPro" id="IPR000847">
    <property type="entry name" value="LysR_HTH_N"/>
</dbReference>
<evidence type="ECO:0000256" key="1">
    <source>
        <dbReference type="ARBA" id="ARBA00009437"/>
    </source>
</evidence>
<comment type="similarity">
    <text evidence="1">Belongs to the LysR transcriptional regulatory family.</text>
</comment>